<feature type="transmembrane region" description="Helical" evidence="7">
    <location>
        <begin position="271"/>
        <end position="297"/>
    </location>
</feature>
<feature type="transmembrane region" description="Helical" evidence="7">
    <location>
        <begin position="21"/>
        <end position="41"/>
    </location>
</feature>
<dbReference type="GO" id="GO:0005886">
    <property type="term" value="C:plasma membrane"/>
    <property type="evidence" value="ECO:0007669"/>
    <property type="project" value="UniProtKB-SubCell"/>
</dbReference>
<gene>
    <name evidence="9" type="ORF">GA0061103_1416</name>
</gene>
<feature type="transmembrane region" description="Helical" evidence="7">
    <location>
        <begin position="88"/>
        <end position="108"/>
    </location>
</feature>
<dbReference type="InterPro" id="IPR020846">
    <property type="entry name" value="MFS_dom"/>
</dbReference>
<feature type="transmembrane region" description="Helical" evidence="7">
    <location>
        <begin position="303"/>
        <end position="325"/>
    </location>
</feature>
<feature type="transmembrane region" description="Helical" evidence="7">
    <location>
        <begin position="114"/>
        <end position="135"/>
    </location>
</feature>
<evidence type="ECO:0000313" key="9">
    <source>
        <dbReference type="EMBL" id="SCB09829.1"/>
    </source>
</evidence>
<dbReference type="RefSeq" id="WP_208603470.1">
    <property type="nucleotide sequence ID" value="NZ_FMAG01000001.1"/>
</dbReference>
<feature type="transmembrane region" description="Helical" evidence="7">
    <location>
        <begin position="61"/>
        <end position="81"/>
    </location>
</feature>
<evidence type="ECO:0000259" key="8">
    <source>
        <dbReference type="PROSITE" id="PS50850"/>
    </source>
</evidence>
<feature type="transmembrane region" description="Helical" evidence="7">
    <location>
        <begin position="438"/>
        <end position="462"/>
    </location>
</feature>
<feature type="transmembrane region" description="Helical" evidence="7">
    <location>
        <begin position="240"/>
        <end position="259"/>
    </location>
</feature>
<evidence type="ECO:0000256" key="7">
    <source>
        <dbReference type="SAM" id="Phobius"/>
    </source>
</evidence>
<accession>A0A1C3U2Z2</accession>
<dbReference type="STRING" id="410764.GA0061103_1416"/>
<feature type="transmembrane region" description="Helical" evidence="7">
    <location>
        <begin position="174"/>
        <end position="196"/>
    </location>
</feature>
<proteinExistence type="predicted"/>
<evidence type="ECO:0000256" key="5">
    <source>
        <dbReference type="ARBA" id="ARBA00022989"/>
    </source>
</evidence>
<reference evidence="10" key="1">
    <citation type="submission" date="2016-08" db="EMBL/GenBank/DDBJ databases">
        <authorList>
            <person name="Varghese N."/>
            <person name="Submissions Spin"/>
        </authorList>
    </citation>
    <scope>NUCLEOTIDE SEQUENCE [LARGE SCALE GENOMIC DNA]</scope>
    <source>
        <strain evidence="10">HAMBI 2975</strain>
    </source>
</reference>
<evidence type="ECO:0000256" key="2">
    <source>
        <dbReference type="ARBA" id="ARBA00022448"/>
    </source>
</evidence>
<feature type="transmembrane region" description="Helical" evidence="7">
    <location>
        <begin position="337"/>
        <end position="361"/>
    </location>
</feature>
<protein>
    <submittedName>
        <fullName evidence="9">Drug resistance transporter, EmrB/QacA subfamily</fullName>
    </submittedName>
</protein>
<evidence type="ECO:0000313" key="10">
    <source>
        <dbReference type="Proteomes" id="UP000199101"/>
    </source>
</evidence>
<dbReference type="InterPro" id="IPR011701">
    <property type="entry name" value="MFS"/>
</dbReference>
<evidence type="ECO:0000256" key="1">
    <source>
        <dbReference type="ARBA" id="ARBA00004651"/>
    </source>
</evidence>
<dbReference type="GO" id="GO:0022857">
    <property type="term" value="F:transmembrane transporter activity"/>
    <property type="evidence" value="ECO:0007669"/>
    <property type="project" value="InterPro"/>
</dbReference>
<evidence type="ECO:0000256" key="4">
    <source>
        <dbReference type="ARBA" id="ARBA00022692"/>
    </source>
</evidence>
<dbReference type="InterPro" id="IPR004638">
    <property type="entry name" value="EmrB-like"/>
</dbReference>
<dbReference type="Pfam" id="PF07690">
    <property type="entry name" value="MFS_1"/>
    <property type="match status" value="1"/>
</dbReference>
<feature type="transmembrane region" description="Helical" evidence="7">
    <location>
        <begin position="367"/>
        <end position="393"/>
    </location>
</feature>
<dbReference type="EMBL" id="FMAG01000001">
    <property type="protein sequence ID" value="SCB09829.1"/>
    <property type="molecule type" value="Genomic_DNA"/>
</dbReference>
<comment type="subcellular location">
    <subcellularLocation>
        <location evidence="1">Cell membrane</location>
        <topology evidence="1">Multi-pass membrane protein</topology>
    </subcellularLocation>
</comment>
<keyword evidence="4 7" id="KW-0812">Transmembrane</keyword>
<organism evidence="9 10">
    <name type="scientific">Rhizobium multihospitium</name>
    <dbReference type="NCBI Taxonomy" id="410764"/>
    <lineage>
        <taxon>Bacteria</taxon>
        <taxon>Pseudomonadati</taxon>
        <taxon>Pseudomonadota</taxon>
        <taxon>Alphaproteobacteria</taxon>
        <taxon>Hyphomicrobiales</taxon>
        <taxon>Rhizobiaceae</taxon>
        <taxon>Rhizobium/Agrobacterium group</taxon>
        <taxon>Rhizobium</taxon>
    </lineage>
</organism>
<sequence>MNDMSTPGQREKVREAGSRSLLIALLVAGAFFMENLDGTVIATALPQMAVSFGARPVDLNIGMSAYLLTLGVFIPISGWISDRFGARLVFTTAVIIFTLASVLCGFANGVGSFVAMRILQGIGGAMMVPVGRLVVLNNTPKDKLISAIATITWPALVAPILGPPLGGFITDHASWRWIFFLNLPLGILAFIFALMLIPETKSTARPPFDWIGFVVSGIGLASLMYGLELIGRPDPVWLEAWAYVIVGFVLLAIAVFHFLRTEHPLIDLSGLKLPTFAITISGGSLFRTAIGAVPFLLPLMFQVGFGLSAFHAGMLTLAVFAGNLAMKPATTPILRRFGFKPVLIVNGLLNAVFIAACALFSPDTPLWFIVPVLFIGGMCRSMHFTALNTIAFADIPPGQMTGANTLFSTVFQLTMGMGIAVGAIGIRIGQAISAPLGVGGIVAIEFRLAFVLLGIIALLAVLDCLPLDRKAGDNVSRKPKQGARKAA</sequence>
<dbReference type="PANTHER" id="PTHR42718:SF46">
    <property type="entry name" value="BLR6921 PROTEIN"/>
    <property type="match status" value="1"/>
</dbReference>
<feature type="transmembrane region" description="Helical" evidence="7">
    <location>
        <begin position="208"/>
        <end position="228"/>
    </location>
</feature>
<keyword evidence="2" id="KW-0813">Transport</keyword>
<dbReference type="NCBIfam" id="TIGR00711">
    <property type="entry name" value="efflux_EmrB"/>
    <property type="match status" value="1"/>
</dbReference>
<feature type="transmembrane region" description="Helical" evidence="7">
    <location>
        <begin position="405"/>
        <end position="426"/>
    </location>
</feature>
<dbReference type="SUPFAM" id="SSF103473">
    <property type="entry name" value="MFS general substrate transporter"/>
    <property type="match status" value="1"/>
</dbReference>
<dbReference type="Gene3D" id="1.20.1720.10">
    <property type="entry name" value="Multidrug resistance protein D"/>
    <property type="match status" value="1"/>
</dbReference>
<dbReference type="Proteomes" id="UP000199101">
    <property type="component" value="Unassembled WGS sequence"/>
</dbReference>
<keyword evidence="10" id="KW-1185">Reference proteome</keyword>
<evidence type="ECO:0000256" key="3">
    <source>
        <dbReference type="ARBA" id="ARBA00022475"/>
    </source>
</evidence>
<feature type="transmembrane region" description="Helical" evidence="7">
    <location>
        <begin position="144"/>
        <end position="162"/>
    </location>
</feature>
<name>A0A1C3U2Z2_9HYPH</name>
<keyword evidence="6 7" id="KW-0472">Membrane</keyword>
<dbReference type="PROSITE" id="PS50850">
    <property type="entry name" value="MFS"/>
    <property type="match status" value="1"/>
</dbReference>
<feature type="domain" description="Major facilitator superfamily (MFS) profile" evidence="8">
    <location>
        <begin position="23"/>
        <end position="472"/>
    </location>
</feature>
<dbReference type="InterPro" id="IPR036259">
    <property type="entry name" value="MFS_trans_sf"/>
</dbReference>
<dbReference type="PANTHER" id="PTHR42718">
    <property type="entry name" value="MAJOR FACILITATOR SUPERFAMILY MULTIDRUG TRANSPORTER MFSC"/>
    <property type="match status" value="1"/>
</dbReference>
<keyword evidence="5 7" id="KW-1133">Transmembrane helix</keyword>
<evidence type="ECO:0000256" key="6">
    <source>
        <dbReference type="ARBA" id="ARBA00023136"/>
    </source>
</evidence>
<dbReference type="Gene3D" id="1.20.1250.20">
    <property type="entry name" value="MFS general substrate transporter like domains"/>
    <property type="match status" value="1"/>
</dbReference>
<dbReference type="AlphaFoldDB" id="A0A1C3U2Z2"/>
<keyword evidence="3" id="KW-1003">Cell membrane</keyword>